<dbReference type="SUPFAM" id="SSF53335">
    <property type="entry name" value="S-adenosyl-L-methionine-dependent methyltransferases"/>
    <property type="match status" value="1"/>
</dbReference>
<protein>
    <submittedName>
        <fullName evidence="2">Uncharacterized protein</fullName>
    </submittedName>
</protein>
<keyword evidence="1" id="KW-0472">Membrane</keyword>
<feature type="transmembrane region" description="Helical" evidence="1">
    <location>
        <begin position="14"/>
        <end position="32"/>
    </location>
</feature>
<keyword evidence="3" id="KW-1185">Reference proteome</keyword>
<evidence type="ECO:0000313" key="2">
    <source>
        <dbReference type="EMBL" id="KAK6740051.1"/>
    </source>
</evidence>
<keyword evidence="1" id="KW-1133">Transmembrane helix</keyword>
<evidence type="ECO:0000256" key="1">
    <source>
        <dbReference type="SAM" id="Phobius"/>
    </source>
</evidence>
<dbReference type="EMBL" id="JAVFWL010000003">
    <property type="protein sequence ID" value="KAK6740051.1"/>
    <property type="molecule type" value="Genomic_DNA"/>
</dbReference>
<dbReference type="Proteomes" id="UP001303046">
    <property type="component" value="Unassembled WGS sequence"/>
</dbReference>
<dbReference type="CDD" id="cd02440">
    <property type="entry name" value="AdoMet_MTases"/>
    <property type="match status" value="1"/>
</dbReference>
<organism evidence="2 3">
    <name type="scientific">Necator americanus</name>
    <name type="common">Human hookworm</name>
    <dbReference type="NCBI Taxonomy" id="51031"/>
    <lineage>
        <taxon>Eukaryota</taxon>
        <taxon>Metazoa</taxon>
        <taxon>Ecdysozoa</taxon>
        <taxon>Nematoda</taxon>
        <taxon>Chromadorea</taxon>
        <taxon>Rhabditida</taxon>
        <taxon>Rhabditina</taxon>
        <taxon>Rhabditomorpha</taxon>
        <taxon>Strongyloidea</taxon>
        <taxon>Ancylostomatidae</taxon>
        <taxon>Bunostominae</taxon>
        <taxon>Necator</taxon>
    </lineage>
</organism>
<proteinExistence type="predicted"/>
<comment type="caution">
    <text evidence="2">The sequence shown here is derived from an EMBL/GenBank/DDBJ whole genome shotgun (WGS) entry which is preliminary data.</text>
</comment>
<sequence>MIFSMRIRLKRPRIYFYFLTAVVTIALYVHFFSVTPPLEKEVALELADFYKLSIKKYGQFRVLDELCIEEGCFFVRDALLMSLVGLPIERQLLLTNPMRIKAAAILEIPKETVLSRTDSRNWNMVTKYIPRGSLEHAMIEAALLNGGLLLNTRTKTDVLIVGIGSGVIANYIQYKYRWSKITMIEKHETMARFLLKWFQLHPNKNFKITAGDTLDMIRKFAQEGAKYHVVFFNICMMSFHRLPCPTVKDLPDDIIQSIAKMVDHTGTFVINLMTDGVDAESAYKRQKHRLERYFNECLLLKPVRVYNNVLSCSQTFHNLTILTEVRKFLEA</sequence>
<dbReference type="Gene3D" id="3.40.50.150">
    <property type="entry name" value="Vaccinia Virus protein VP39"/>
    <property type="match status" value="1"/>
</dbReference>
<name>A0ABR1CS97_NECAM</name>
<evidence type="ECO:0000313" key="3">
    <source>
        <dbReference type="Proteomes" id="UP001303046"/>
    </source>
</evidence>
<dbReference type="InterPro" id="IPR029063">
    <property type="entry name" value="SAM-dependent_MTases_sf"/>
</dbReference>
<keyword evidence="1" id="KW-0812">Transmembrane</keyword>
<reference evidence="2 3" key="1">
    <citation type="submission" date="2023-08" db="EMBL/GenBank/DDBJ databases">
        <title>A Necator americanus chromosomal reference genome.</title>
        <authorList>
            <person name="Ilik V."/>
            <person name="Petrzelkova K.J."/>
            <person name="Pardy F."/>
            <person name="Fuh T."/>
            <person name="Niatou-Singa F.S."/>
            <person name="Gouil Q."/>
            <person name="Baker L."/>
            <person name="Ritchie M.E."/>
            <person name="Jex A.R."/>
            <person name="Gazzola D."/>
            <person name="Li H."/>
            <person name="Toshio Fujiwara R."/>
            <person name="Zhan B."/>
            <person name="Aroian R.V."/>
            <person name="Pafco B."/>
            <person name="Schwarz E.M."/>
        </authorList>
    </citation>
    <scope>NUCLEOTIDE SEQUENCE [LARGE SCALE GENOMIC DNA]</scope>
    <source>
        <strain evidence="2 3">Aroian</strain>
        <tissue evidence="2">Whole animal</tissue>
    </source>
</reference>
<gene>
    <name evidence="2" type="primary">Necator_chrIII.g9256</name>
    <name evidence="2" type="ORF">RB195_008491</name>
</gene>
<accession>A0ABR1CS97</accession>